<feature type="transmembrane region" description="Helical" evidence="1">
    <location>
        <begin position="93"/>
        <end position="112"/>
    </location>
</feature>
<proteinExistence type="predicted"/>
<reference evidence="2" key="1">
    <citation type="submission" date="2016-10" db="EMBL/GenBank/DDBJ databases">
        <authorList>
            <person name="de Groot N.N."/>
        </authorList>
    </citation>
    <scope>NUCLEOTIDE SEQUENCE</scope>
</reference>
<feature type="transmembrane region" description="Helical" evidence="1">
    <location>
        <begin position="199"/>
        <end position="224"/>
    </location>
</feature>
<evidence type="ECO:0000313" key="2">
    <source>
        <dbReference type="EMBL" id="SFV71515.1"/>
    </source>
</evidence>
<dbReference type="AlphaFoldDB" id="A0A1W1D0M0"/>
<feature type="transmembrane region" description="Helical" evidence="1">
    <location>
        <begin position="33"/>
        <end position="52"/>
    </location>
</feature>
<feature type="transmembrane region" description="Helical" evidence="1">
    <location>
        <begin position="58"/>
        <end position="81"/>
    </location>
</feature>
<feature type="transmembrane region" description="Helical" evidence="1">
    <location>
        <begin position="153"/>
        <end position="173"/>
    </location>
</feature>
<sequence length="234" mass="27181">MLNTHKIKELFKTELKLLSFKSVKIDIETSGNYYFFFGLVMTWLAGIGRHWDNPRAEIWQYFGLSSVMYVFILAFIIWILIKPLKPQNWSYKGVLIFVMLTSPTAFFYAIPVERYFSMDTAQTMNVWFLLLVALWRVILFFLYLKRVAKLKSIVIVTAMLLPLVLIVSTLTALNLEHVVFRLMAGITEEERSGNDGAYAILWLISTLSVMLSPVFLLSYLISIYNLHRKPKVKS</sequence>
<feature type="transmembrane region" description="Helical" evidence="1">
    <location>
        <begin position="124"/>
        <end position="144"/>
    </location>
</feature>
<keyword evidence="1" id="KW-0472">Membrane</keyword>
<gene>
    <name evidence="2" type="ORF">MNB_SV-13-1348</name>
</gene>
<protein>
    <submittedName>
        <fullName evidence="2">Uncharacterized protein</fullName>
    </submittedName>
</protein>
<dbReference type="EMBL" id="FPHM01000259">
    <property type="protein sequence ID" value="SFV71515.1"/>
    <property type="molecule type" value="Genomic_DNA"/>
</dbReference>
<evidence type="ECO:0000256" key="1">
    <source>
        <dbReference type="SAM" id="Phobius"/>
    </source>
</evidence>
<keyword evidence="1" id="KW-1133">Transmembrane helix</keyword>
<name>A0A1W1D0M0_9ZZZZ</name>
<keyword evidence="1" id="KW-0812">Transmembrane</keyword>
<accession>A0A1W1D0M0</accession>
<organism evidence="2">
    <name type="scientific">hydrothermal vent metagenome</name>
    <dbReference type="NCBI Taxonomy" id="652676"/>
    <lineage>
        <taxon>unclassified sequences</taxon>
        <taxon>metagenomes</taxon>
        <taxon>ecological metagenomes</taxon>
    </lineage>
</organism>